<reference evidence="1" key="1">
    <citation type="submission" date="2020-03" db="EMBL/GenBank/DDBJ databases">
        <authorList>
            <person name="Weist P."/>
        </authorList>
    </citation>
    <scope>NUCLEOTIDE SEQUENCE</scope>
</reference>
<evidence type="ECO:0000313" key="1">
    <source>
        <dbReference type="EMBL" id="CAB1426150.1"/>
    </source>
</evidence>
<protein>
    <submittedName>
        <fullName evidence="1">Uncharacterized protein</fullName>
    </submittedName>
</protein>
<dbReference type="AlphaFoldDB" id="A0A9N7YC81"/>
<keyword evidence="2" id="KW-1185">Reference proteome</keyword>
<organism evidence="1 2">
    <name type="scientific">Pleuronectes platessa</name>
    <name type="common">European plaice</name>
    <dbReference type="NCBI Taxonomy" id="8262"/>
    <lineage>
        <taxon>Eukaryota</taxon>
        <taxon>Metazoa</taxon>
        <taxon>Chordata</taxon>
        <taxon>Craniata</taxon>
        <taxon>Vertebrata</taxon>
        <taxon>Euteleostomi</taxon>
        <taxon>Actinopterygii</taxon>
        <taxon>Neopterygii</taxon>
        <taxon>Teleostei</taxon>
        <taxon>Neoteleostei</taxon>
        <taxon>Acanthomorphata</taxon>
        <taxon>Carangaria</taxon>
        <taxon>Pleuronectiformes</taxon>
        <taxon>Pleuronectoidei</taxon>
        <taxon>Pleuronectidae</taxon>
        <taxon>Pleuronectes</taxon>
    </lineage>
</organism>
<dbReference type="EMBL" id="CADEAL010000862">
    <property type="protein sequence ID" value="CAB1426150.1"/>
    <property type="molecule type" value="Genomic_DNA"/>
</dbReference>
<comment type="caution">
    <text evidence="1">The sequence shown here is derived from an EMBL/GenBank/DDBJ whole genome shotgun (WGS) entry which is preliminary data.</text>
</comment>
<evidence type="ECO:0000313" key="2">
    <source>
        <dbReference type="Proteomes" id="UP001153269"/>
    </source>
</evidence>
<sequence length="126" mass="14180">MSQDETKQLVPLEDGRREFLQQKGQKVWFSLKKGVVRDEWGDFVPACGFNCQTGKKRDGDKCKVTTCCHTNIMQENEGTEWLFVKGSQENGVPADINRIFFLGLMQLNPAVILKVKSKASPGVTLM</sequence>
<dbReference type="Proteomes" id="UP001153269">
    <property type="component" value="Unassembled WGS sequence"/>
</dbReference>
<gene>
    <name evidence="1" type="ORF">PLEPLA_LOCUS14084</name>
</gene>
<accession>A0A9N7YC81</accession>
<proteinExistence type="predicted"/>
<name>A0A9N7YC81_PLEPL</name>